<evidence type="ECO:0000313" key="9">
    <source>
        <dbReference type="EMBL" id="ACJ34359.1"/>
    </source>
</evidence>
<comment type="function">
    <text evidence="7">Catalyzes the phosphorylation of methylthioribose into methylthioribose-1-phosphate.</text>
</comment>
<dbReference type="InterPro" id="IPR011009">
    <property type="entry name" value="Kinase-like_dom_sf"/>
</dbReference>
<feature type="binding site" evidence="7">
    <location>
        <position position="250"/>
    </location>
    <ligand>
        <name>substrate</name>
    </ligand>
</feature>
<dbReference type="KEGG" id="afl:Aflv_2000"/>
<sequence>MRSKLQTSFVQRKRFFIYVKEGIHMYEPLTEQKAIALAVRLGLFDDDALLSSQEIGDGNLNLVFRIVNERTNDSIIIKQALPYAKVVGESWPLTLKRATIESQALRTFASYVPHYVPKVYYSDEILAITVMEDLSHLQIARRGLIEGKTFPKLSEHIGEFVAKTAFYTSDFGMNQQQKKKLVQQFTNPELCKITEDLVFTDPFFDHDTNNFEAELRADVEQLWHDDELKRETAKLKRLFLTKADVLLHGDLHTGSIFANDEETKVIDPEFAFYGPIGFDLGQFFANLLLNALARDERNRQPLFTHIENTWNVFTRTFAELWRESNEPYASVSSVLADVFSETLVEAIGFAGCEVIRRTIGLAHVADIDELPLEQRLEAKRHALRLGRELIVHRHNLRVDDFKRLVEQTAHVNS</sequence>
<name>B7GLF7_ANOFW</name>
<feature type="binding site" evidence="7">
    <location>
        <position position="78"/>
    </location>
    <ligand>
        <name>ATP</name>
        <dbReference type="ChEBI" id="CHEBI:30616"/>
    </ligand>
</feature>
<gene>
    <name evidence="7" type="primary">mtnK</name>
    <name evidence="9" type="ordered locus">Aflv_2000</name>
</gene>
<evidence type="ECO:0000256" key="1">
    <source>
        <dbReference type="ARBA" id="ARBA00010165"/>
    </source>
</evidence>
<evidence type="ECO:0000256" key="3">
    <source>
        <dbReference type="ARBA" id="ARBA00022679"/>
    </source>
</evidence>
<keyword evidence="3 7" id="KW-0808">Transferase</keyword>
<feature type="binding site" evidence="7">
    <location>
        <begin position="267"/>
        <end position="269"/>
    </location>
    <ligand>
        <name>ATP</name>
        <dbReference type="ChEBI" id="CHEBI:30616"/>
    </ligand>
</feature>
<evidence type="ECO:0000256" key="4">
    <source>
        <dbReference type="ARBA" id="ARBA00022741"/>
    </source>
</evidence>
<dbReference type="GO" id="GO:0019509">
    <property type="term" value="P:L-methionine salvage from methylthioadenosine"/>
    <property type="evidence" value="ECO:0007669"/>
    <property type="project" value="UniProtKB-UniRule"/>
</dbReference>
<keyword evidence="7" id="KW-0028">Amino-acid biosynthesis</keyword>
<dbReference type="Proteomes" id="UP000000742">
    <property type="component" value="Chromosome"/>
</dbReference>
<keyword evidence="7" id="KW-0486">Methionine biosynthesis</keyword>
<dbReference type="PANTHER" id="PTHR34273:SF2">
    <property type="entry name" value="METHYLTHIORIBOSE KINASE"/>
    <property type="match status" value="1"/>
</dbReference>
<dbReference type="SUPFAM" id="SSF56112">
    <property type="entry name" value="Protein kinase-like (PK-like)"/>
    <property type="match status" value="1"/>
</dbReference>
<feature type="binding site" evidence="7">
    <location>
        <begin position="132"/>
        <end position="134"/>
    </location>
    <ligand>
        <name>ATP</name>
        <dbReference type="ChEBI" id="CHEBI:30616"/>
    </ligand>
</feature>
<dbReference type="EMBL" id="CP000922">
    <property type="protein sequence ID" value="ACJ34359.1"/>
    <property type="molecule type" value="Genomic_DNA"/>
</dbReference>
<evidence type="ECO:0000256" key="7">
    <source>
        <dbReference type="HAMAP-Rule" id="MF_01683"/>
    </source>
</evidence>
<dbReference type="HOGENOM" id="CLU_033681_0_0_9"/>
<dbReference type="UniPathway" id="UPA00904">
    <property type="reaction ID" value="UER00872"/>
</dbReference>
<dbReference type="PANTHER" id="PTHR34273">
    <property type="entry name" value="METHYLTHIORIBOSE KINASE"/>
    <property type="match status" value="1"/>
</dbReference>
<feature type="domain" description="Aminoglycoside phosphotransferase" evidence="8">
    <location>
        <begin position="54"/>
        <end position="284"/>
    </location>
</feature>
<comment type="pathway">
    <text evidence="7">Amino-acid biosynthesis; L-methionine biosynthesis via salvage pathway; S-methyl-5-thio-alpha-D-ribose 1-phosphate from S-methyl-5'-thioadenosine (hydrolase route): step 2/2.</text>
</comment>
<keyword evidence="5 7" id="KW-0418">Kinase</keyword>
<accession>B7GLF7</accession>
<evidence type="ECO:0000313" key="10">
    <source>
        <dbReference type="Proteomes" id="UP000000742"/>
    </source>
</evidence>
<keyword evidence="4 7" id="KW-0547">Nucleotide-binding</keyword>
<comment type="similarity">
    <text evidence="1 7">Belongs to the methylthioribose kinase family.</text>
</comment>
<dbReference type="STRING" id="491915.Aflv_2000"/>
<dbReference type="Pfam" id="PF01636">
    <property type="entry name" value="APH"/>
    <property type="match status" value="1"/>
</dbReference>
<evidence type="ECO:0000256" key="2">
    <source>
        <dbReference type="ARBA" id="ARBA00011738"/>
    </source>
</evidence>
<dbReference type="GO" id="GO:0046522">
    <property type="term" value="F:S-methyl-5-thioribose kinase activity"/>
    <property type="evidence" value="ECO:0007669"/>
    <property type="project" value="UniProtKB-UniRule"/>
</dbReference>
<organism evidence="9 10">
    <name type="scientific">Anoxybacillus flavithermus (strain DSM 21510 / WK1)</name>
    <dbReference type="NCBI Taxonomy" id="491915"/>
    <lineage>
        <taxon>Bacteria</taxon>
        <taxon>Bacillati</taxon>
        <taxon>Bacillota</taxon>
        <taxon>Bacilli</taxon>
        <taxon>Bacillales</taxon>
        <taxon>Anoxybacillaceae</taxon>
        <taxon>Anoxybacillus</taxon>
    </lineage>
</organism>
<dbReference type="Gene3D" id="3.30.200.20">
    <property type="entry name" value="Phosphorylase Kinase, domain 1"/>
    <property type="match status" value="1"/>
</dbReference>
<dbReference type="NCBIfam" id="TIGR01767">
    <property type="entry name" value="MTRK"/>
    <property type="match status" value="1"/>
</dbReference>
<dbReference type="InterPro" id="IPR002575">
    <property type="entry name" value="Aminoglycoside_PTrfase"/>
</dbReference>
<dbReference type="GO" id="GO:0005524">
    <property type="term" value="F:ATP binding"/>
    <property type="evidence" value="ECO:0007669"/>
    <property type="project" value="UniProtKB-UniRule"/>
</dbReference>
<keyword evidence="6 7" id="KW-0067">ATP-binding</keyword>
<evidence type="ECO:0000259" key="8">
    <source>
        <dbReference type="Pfam" id="PF01636"/>
    </source>
</evidence>
<dbReference type="AlphaFoldDB" id="B7GLF7"/>
<dbReference type="Gene3D" id="3.90.1200.10">
    <property type="match status" value="1"/>
</dbReference>
<dbReference type="InterPro" id="IPR009212">
    <property type="entry name" value="Methylthioribose_kinase"/>
</dbReference>
<dbReference type="HAMAP" id="MF_01683">
    <property type="entry name" value="Salvage_MtnK"/>
    <property type="match status" value="1"/>
</dbReference>
<comment type="catalytic activity">
    <reaction evidence="7">
        <text>5-(methylsulfanyl)-D-ribose + ATP = 5-(methylsulfanyl)-alpha-D-ribose 1-phosphate + ADP + H(+)</text>
        <dbReference type="Rhea" id="RHEA:22312"/>
        <dbReference type="ChEBI" id="CHEBI:15378"/>
        <dbReference type="ChEBI" id="CHEBI:30616"/>
        <dbReference type="ChEBI" id="CHEBI:58533"/>
        <dbReference type="ChEBI" id="CHEBI:78440"/>
        <dbReference type="ChEBI" id="CHEBI:456216"/>
        <dbReference type="EC" id="2.7.1.100"/>
    </reaction>
</comment>
<protein>
    <recommendedName>
        <fullName evidence="7">Methylthioribose kinase</fullName>
        <shortName evidence="7">MTR kinase</shortName>
        <ecNumber evidence="7">2.7.1.100</ecNumber>
    </recommendedName>
</protein>
<feature type="binding site" evidence="7">
    <location>
        <position position="61"/>
    </location>
    <ligand>
        <name>ATP</name>
        <dbReference type="ChEBI" id="CHEBI:30616"/>
    </ligand>
</feature>
<dbReference type="EC" id="2.7.1.100" evidence="7"/>
<feature type="binding site" evidence="7">
    <location>
        <position position="356"/>
    </location>
    <ligand>
        <name>substrate</name>
    </ligand>
</feature>
<evidence type="ECO:0000256" key="6">
    <source>
        <dbReference type="ARBA" id="ARBA00022840"/>
    </source>
</evidence>
<dbReference type="eggNOG" id="COG4857">
    <property type="taxonomic scope" value="Bacteria"/>
</dbReference>
<dbReference type="PIRSF" id="PIRSF031134">
    <property type="entry name" value="MTRK"/>
    <property type="match status" value="1"/>
</dbReference>
<evidence type="ECO:0000256" key="5">
    <source>
        <dbReference type="ARBA" id="ARBA00022777"/>
    </source>
</evidence>
<comment type="subunit">
    <text evidence="2 7">Homodimer.</text>
</comment>
<proteinExistence type="inferred from homology"/>
<reference evidence="9 10" key="1">
    <citation type="journal article" date="2008" name="Genome Biol.">
        <title>Encapsulated in silica: genome, proteome and physiology of the thermophilic bacterium Anoxybacillus flavithermus WK1.</title>
        <authorList>
            <person name="Saw J.H."/>
            <person name="Mountain B.W."/>
            <person name="Feng L."/>
            <person name="Omelchenko M.V."/>
            <person name="Hou S."/>
            <person name="Saito J.A."/>
            <person name="Stott M.B."/>
            <person name="Li D."/>
            <person name="Zhao G."/>
            <person name="Wu J."/>
            <person name="Galperin M.Y."/>
            <person name="Koonin E.V."/>
            <person name="Makarova K.S."/>
            <person name="Wolf Y.I."/>
            <person name="Rigden D.J."/>
            <person name="Dunfield P.F."/>
            <person name="Wang L."/>
            <person name="Alam M."/>
        </authorList>
    </citation>
    <scope>NUCLEOTIDE SEQUENCE [LARGE SCALE GENOMIC DNA]</scope>
    <source>
        <strain evidence="10">DSM 21510 / WK1</strain>
    </source>
</reference>